<evidence type="ECO:0000256" key="1">
    <source>
        <dbReference type="ARBA" id="ARBA00004123"/>
    </source>
</evidence>
<keyword evidence="4" id="KW-1017">Isopeptide bond</keyword>
<feature type="domain" description="KANL2-like probable zinc-finger" evidence="14">
    <location>
        <begin position="140"/>
        <end position="204"/>
    </location>
</feature>
<dbReference type="InterPro" id="IPR026316">
    <property type="entry name" value="NSL2"/>
</dbReference>
<evidence type="ECO:0000256" key="13">
    <source>
        <dbReference type="ARBA" id="ARBA00093543"/>
    </source>
</evidence>
<evidence type="ECO:0000313" key="16">
    <source>
        <dbReference type="Proteomes" id="UP000729402"/>
    </source>
</evidence>
<evidence type="ECO:0000256" key="9">
    <source>
        <dbReference type="ARBA" id="ARBA00023242"/>
    </source>
</evidence>
<dbReference type="PANTHER" id="PTHR13453:SF1">
    <property type="entry name" value="KAT8 REGULATORY NSL COMPLEX SUBUNIT 2"/>
    <property type="match status" value="1"/>
</dbReference>
<dbReference type="Proteomes" id="UP000729402">
    <property type="component" value="Unassembled WGS sequence"/>
</dbReference>
<reference evidence="15" key="2">
    <citation type="submission" date="2021-02" db="EMBL/GenBank/DDBJ databases">
        <authorList>
            <person name="Kimball J.A."/>
            <person name="Haas M.W."/>
            <person name="Macchietto M."/>
            <person name="Kono T."/>
            <person name="Duquette J."/>
            <person name="Shao M."/>
        </authorList>
    </citation>
    <scope>NUCLEOTIDE SEQUENCE</scope>
    <source>
        <tissue evidence="15">Fresh leaf tissue</tissue>
    </source>
</reference>
<protein>
    <recommendedName>
        <fullName evidence="3">KAT8 regulatory NSL complex subunit 2</fullName>
    </recommendedName>
    <alternativeName>
        <fullName evidence="11">NSL complex protein NSL2</fullName>
    </alternativeName>
    <alternativeName>
        <fullName evidence="10">Non-specific lethal 2 homolog</fullName>
    </alternativeName>
</protein>
<evidence type="ECO:0000313" key="15">
    <source>
        <dbReference type="EMBL" id="KAG8051129.1"/>
    </source>
</evidence>
<accession>A0A8J5S6E1</accession>
<sequence length="265" mass="28124">MGYDPDKSTAPPRPPLPPVVLAGAVEDSRLGLASALTREEVIRRRRRRAHQLRSIYRGQYWALAEELSAKHADYWLEQGASPVVDDAPGNAGAAPAVSSGVVNPVEACGAADNCGPPPPPTKCSVGAAVTPAAGSGRAGCSSANCRAKAMPLSAYCFNHILLDPKQLLYKPCGFITNQSGMQNGVKSCGKPVLKSTAPLRCSDHDPKSQKLVVEGLKNVGIDLPLTSISVPKLSLLICETVHQIQMKRKLHLNGAKKVSSHRSRK</sequence>
<comment type="subunit">
    <text evidence="13">Component of the NSL complex at least composed of KAT8/MOF, KANSL1, KANSL2, KANSL3, MCRS1, PHF20, OGT1/OGT, WDR5 and HCFC1.</text>
</comment>
<dbReference type="Pfam" id="PF13891">
    <property type="entry name" value="zf-C3HC3H_KANSL2"/>
    <property type="match status" value="1"/>
</dbReference>
<dbReference type="PANTHER" id="PTHR13453">
    <property type="entry name" value="KAT8 REGULATORY NSL COMPLEX SUBUNIT 2"/>
    <property type="match status" value="1"/>
</dbReference>
<keyword evidence="6" id="KW-0832">Ubl conjugation</keyword>
<evidence type="ECO:0000259" key="14">
    <source>
        <dbReference type="Pfam" id="PF13891"/>
    </source>
</evidence>
<evidence type="ECO:0000256" key="3">
    <source>
        <dbReference type="ARBA" id="ARBA00015508"/>
    </source>
</evidence>
<evidence type="ECO:0000256" key="10">
    <source>
        <dbReference type="ARBA" id="ARBA00032947"/>
    </source>
</evidence>
<dbReference type="InterPro" id="IPR025927">
    <property type="entry name" value="Znf_KANL2-like"/>
</dbReference>
<evidence type="ECO:0000256" key="7">
    <source>
        <dbReference type="ARBA" id="ARBA00022853"/>
    </source>
</evidence>
<evidence type="ECO:0000256" key="6">
    <source>
        <dbReference type="ARBA" id="ARBA00022843"/>
    </source>
</evidence>
<comment type="subcellular location">
    <subcellularLocation>
        <location evidence="2">Mitochondrion</location>
    </subcellularLocation>
    <subcellularLocation>
        <location evidence="1">Nucleus</location>
    </subcellularLocation>
</comment>
<name>A0A8J5S6E1_ZIZPA</name>
<gene>
    <name evidence="15" type="ORF">GUJ93_ZPchr0009g2284</name>
</gene>
<evidence type="ECO:0000256" key="4">
    <source>
        <dbReference type="ARBA" id="ARBA00022499"/>
    </source>
</evidence>
<reference evidence="15" key="1">
    <citation type="journal article" date="2021" name="bioRxiv">
        <title>Whole Genome Assembly and Annotation of Northern Wild Rice, Zizania palustris L., Supports a Whole Genome Duplication in the Zizania Genus.</title>
        <authorList>
            <person name="Haas M."/>
            <person name="Kono T."/>
            <person name="Macchietto M."/>
            <person name="Millas R."/>
            <person name="McGilp L."/>
            <person name="Shao M."/>
            <person name="Duquette J."/>
            <person name="Hirsch C.N."/>
            <person name="Kimball J."/>
        </authorList>
    </citation>
    <scope>NUCLEOTIDE SEQUENCE</scope>
    <source>
        <tissue evidence="15">Fresh leaf tissue</tissue>
    </source>
</reference>
<dbReference type="GO" id="GO:0006325">
    <property type="term" value="P:chromatin organization"/>
    <property type="evidence" value="ECO:0007669"/>
    <property type="project" value="UniProtKB-KW"/>
</dbReference>
<keyword evidence="8" id="KW-0496">Mitochondrion</keyword>
<dbReference type="GO" id="GO:0005739">
    <property type="term" value="C:mitochondrion"/>
    <property type="evidence" value="ECO:0007669"/>
    <property type="project" value="UniProtKB-SubCell"/>
</dbReference>
<keyword evidence="7" id="KW-0156">Chromatin regulator</keyword>
<evidence type="ECO:0000256" key="11">
    <source>
        <dbReference type="ARBA" id="ARBA00033378"/>
    </source>
</evidence>
<evidence type="ECO:0000256" key="12">
    <source>
        <dbReference type="ARBA" id="ARBA00093359"/>
    </source>
</evidence>
<dbReference type="AlphaFoldDB" id="A0A8J5S6E1"/>
<keyword evidence="5" id="KW-0597">Phosphoprotein</keyword>
<proteinExistence type="predicted"/>
<dbReference type="GO" id="GO:0044545">
    <property type="term" value="C:NSL complex"/>
    <property type="evidence" value="ECO:0007669"/>
    <property type="project" value="TreeGrafter"/>
</dbReference>
<comment type="function">
    <text evidence="12">Non-catalytic component of the NSL histone acetyltransferase complex, a multiprotein complex that mediates histone H4 acetylation at 'Lys-5'- and 'Lys-8' (H4K5ac and H4K8ac) at transcription start sites and promotes transcription initiation. Required for NSL complex stability and for transcription of intraciliary transport genes in both ciliated and non-ciliated cells by regulating histone H4 acetylation at 'Lys-5'- and 'Lys-12' (H4K5ac and H4K12ac). This is necessary for cilium assembly in ciliated cells and for organization of the microtubule cytoskeleton in non-ciliated cells. Required within the NSL complex to maintain nuclear architecture stability by promoting KAT8-mediated acetylation of lamin LMNA.</text>
</comment>
<organism evidence="15 16">
    <name type="scientific">Zizania palustris</name>
    <name type="common">Northern wild rice</name>
    <dbReference type="NCBI Taxonomy" id="103762"/>
    <lineage>
        <taxon>Eukaryota</taxon>
        <taxon>Viridiplantae</taxon>
        <taxon>Streptophyta</taxon>
        <taxon>Embryophyta</taxon>
        <taxon>Tracheophyta</taxon>
        <taxon>Spermatophyta</taxon>
        <taxon>Magnoliopsida</taxon>
        <taxon>Liliopsida</taxon>
        <taxon>Poales</taxon>
        <taxon>Poaceae</taxon>
        <taxon>BOP clade</taxon>
        <taxon>Oryzoideae</taxon>
        <taxon>Oryzeae</taxon>
        <taxon>Zizaniinae</taxon>
        <taxon>Zizania</taxon>
    </lineage>
</organism>
<dbReference type="OrthoDB" id="677315at2759"/>
<keyword evidence="9" id="KW-0539">Nucleus</keyword>
<keyword evidence="16" id="KW-1185">Reference proteome</keyword>
<comment type="caution">
    <text evidence="15">The sequence shown here is derived from an EMBL/GenBank/DDBJ whole genome shotgun (WGS) entry which is preliminary data.</text>
</comment>
<evidence type="ECO:0000256" key="5">
    <source>
        <dbReference type="ARBA" id="ARBA00022553"/>
    </source>
</evidence>
<dbReference type="GO" id="GO:0005634">
    <property type="term" value="C:nucleus"/>
    <property type="evidence" value="ECO:0007669"/>
    <property type="project" value="UniProtKB-SubCell"/>
</dbReference>
<dbReference type="EMBL" id="JAAALK010000289">
    <property type="protein sequence ID" value="KAG8051129.1"/>
    <property type="molecule type" value="Genomic_DNA"/>
</dbReference>
<evidence type="ECO:0000256" key="8">
    <source>
        <dbReference type="ARBA" id="ARBA00023128"/>
    </source>
</evidence>
<evidence type="ECO:0000256" key="2">
    <source>
        <dbReference type="ARBA" id="ARBA00004173"/>
    </source>
</evidence>
<dbReference type="EMBL" id="JAAALK010000289">
    <property type="protein sequence ID" value="KAG8051130.1"/>
    <property type="molecule type" value="Genomic_DNA"/>
</dbReference>